<sequence length="338" mass="36509">MIGLISLSSIIKGNAQIFTPGGTIQGASDNGNIGIGTSSPIASLHLRTPTGNLLLENSGIEGALMTIHSGRFNRPALTAFKQAGTEYWNSGILYDESGNQKYSIGTSQALSSAKFTVQANGNIGFGTNSPLERLQIGDALNVENLKISIPGTYNFEQVKLGQYGNGAGGLEFINHAGNTDSYGVRLLSNTDNGINGLQIQTANPSVSSQNLNYVTRMVVNTSGNVGIGTITPGYKLDVIGSVRAREIRVDMSGADFVFENDYKPIPLKDLETFIKERKHLPDIDSAKEMMEKGSNIGELNTKLLQKIEEMTLYIIDQNKKVNLLEAKLLRLEKSVEKH</sequence>
<proteinExistence type="predicted"/>
<accession>A0A521C7U6</accession>
<organism evidence="1 2">
    <name type="scientific">Pedobacter westerhofensis</name>
    <dbReference type="NCBI Taxonomy" id="425512"/>
    <lineage>
        <taxon>Bacteria</taxon>
        <taxon>Pseudomonadati</taxon>
        <taxon>Bacteroidota</taxon>
        <taxon>Sphingobacteriia</taxon>
        <taxon>Sphingobacteriales</taxon>
        <taxon>Sphingobacteriaceae</taxon>
        <taxon>Pedobacter</taxon>
    </lineage>
</organism>
<name>A0A521C7U6_9SPHI</name>
<protein>
    <recommendedName>
        <fullName evidence="3">Chaperone of endosialidase</fullName>
    </recommendedName>
</protein>
<keyword evidence="2" id="KW-1185">Reference proteome</keyword>
<evidence type="ECO:0000313" key="1">
    <source>
        <dbReference type="EMBL" id="SMO55474.1"/>
    </source>
</evidence>
<reference evidence="1 2" key="1">
    <citation type="submission" date="2017-05" db="EMBL/GenBank/DDBJ databases">
        <authorList>
            <person name="Varghese N."/>
            <person name="Submissions S."/>
        </authorList>
    </citation>
    <scope>NUCLEOTIDE SEQUENCE [LARGE SCALE GENOMIC DNA]</scope>
    <source>
        <strain evidence="1 2">DSM 19036</strain>
    </source>
</reference>
<dbReference type="AlphaFoldDB" id="A0A521C7U6"/>
<gene>
    <name evidence="1" type="ORF">SAMN06265348_103292</name>
</gene>
<dbReference type="Proteomes" id="UP000320300">
    <property type="component" value="Unassembled WGS sequence"/>
</dbReference>
<evidence type="ECO:0008006" key="3">
    <source>
        <dbReference type="Google" id="ProtNLM"/>
    </source>
</evidence>
<dbReference type="EMBL" id="FXTN01000003">
    <property type="protein sequence ID" value="SMO55474.1"/>
    <property type="molecule type" value="Genomic_DNA"/>
</dbReference>
<evidence type="ECO:0000313" key="2">
    <source>
        <dbReference type="Proteomes" id="UP000320300"/>
    </source>
</evidence>